<dbReference type="Pfam" id="PF09729">
    <property type="entry name" value="Gti1_Pac2"/>
    <property type="match status" value="1"/>
</dbReference>
<dbReference type="Proteomes" id="UP001448207">
    <property type="component" value="Unassembled WGS sequence"/>
</dbReference>
<keyword evidence="3" id="KW-1185">Reference proteome</keyword>
<evidence type="ECO:0000313" key="2">
    <source>
        <dbReference type="EMBL" id="KAL0089969.1"/>
    </source>
</evidence>
<dbReference type="EMBL" id="JBCLYO010000004">
    <property type="protein sequence ID" value="KAL0089969.1"/>
    <property type="molecule type" value="Genomic_DNA"/>
</dbReference>
<feature type="region of interest" description="Disordered" evidence="1">
    <location>
        <begin position="237"/>
        <end position="261"/>
    </location>
</feature>
<gene>
    <name evidence="2" type="ORF">J3Q64DRAFT_1819796</name>
</gene>
<evidence type="ECO:0000313" key="3">
    <source>
        <dbReference type="Proteomes" id="UP001448207"/>
    </source>
</evidence>
<protein>
    <submittedName>
        <fullName evidence="2">Gti1/Pac2 family-domain-containing protein</fullName>
    </submittedName>
</protein>
<evidence type="ECO:0000256" key="1">
    <source>
        <dbReference type="SAM" id="MobiDB-lite"/>
    </source>
</evidence>
<dbReference type="PANTHER" id="PTHR28027:SF2">
    <property type="entry name" value="TRANSCRIPTIONAL REGULATOR MIT1"/>
    <property type="match status" value="1"/>
</dbReference>
<proteinExistence type="predicted"/>
<dbReference type="InterPro" id="IPR018608">
    <property type="entry name" value="Gti1/Pac2"/>
</dbReference>
<dbReference type="PANTHER" id="PTHR28027">
    <property type="entry name" value="TRANSCRIPTIONAL REGULATOR MIT1"/>
    <property type="match status" value="1"/>
</dbReference>
<sequence length="434" mass="48991">MTPETFHGFIDTTADTLLIFEACRQGILPMINRRLQERERGAVCSGTVFVFDEKESGIKRWTDGMVWSPSRILGNFLIYRELDGKEPVNGKRALPKEEGFYEKRECLQTEQTSLDRSRERALVGSLSSSYKFKYGGLMKKTMSIMVNGSLQHLISYYSKEDVLGHKLATPSSIPHLACLRISPELLLRQSFRAPPTLDRQHNVFDKASSPASPPLITHTQPITPPQQHQVHQHRRASGPIESVPHQRKNTRHSVDGTMSRQHDMRHLSQVPVISKPNSPYEAYPTYPSEIQTFSNVPSTLPLPVDIDYSDSSLAVKPYETPIPSSYIVYPSKPRYPKEANDSSVWRAPAKPCVSRFQQFPTVNSVTPMNSLYDMPESCEYGFKYPEAGSSSPVIDTMHKSSSVLPNLLHRSTVSNPVFSKDYSSSQRIHGLEYC</sequence>
<organism evidence="2 3">
    <name type="scientific">Phycomyces blakesleeanus</name>
    <dbReference type="NCBI Taxonomy" id="4837"/>
    <lineage>
        <taxon>Eukaryota</taxon>
        <taxon>Fungi</taxon>
        <taxon>Fungi incertae sedis</taxon>
        <taxon>Mucoromycota</taxon>
        <taxon>Mucoromycotina</taxon>
        <taxon>Mucoromycetes</taxon>
        <taxon>Mucorales</taxon>
        <taxon>Phycomycetaceae</taxon>
        <taxon>Phycomyces</taxon>
    </lineage>
</organism>
<name>A0ABR3B3Y3_PHYBL</name>
<accession>A0ABR3B3Y3</accession>
<reference evidence="2 3" key="1">
    <citation type="submission" date="2024-04" db="EMBL/GenBank/DDBJ databases">
        <title>Symmetric and asymmetric DNA N6-adenine methylation regulates different biological responses in Mucorales.</title>
        <authorList>
            <consortium name="Lawrence Berkeley National Laboratory"/>
            <person name="Lax C."/>
            <person name="Mondo S.J."/>
            <person name="Osorio-Concepcion M."/>
            <person name="Muszewska A."/>
            <person name="Corrochano-Luque M."/>
            <person name="Gutierrez G."/>
            <person name="Riley R."/>
            <person name="Lipzen A."/>
            <person name="Guo J."/>
            <person name="Hundley H."/>
            <person name="Amirebrahimi M."/>
            <person name="Ng V."/>
            <person name="Lorenzo-Gutierrez D."/>
            <person name="Binder U."/>
            <person name="Yang J."/>
            <person name="Song Y."/>
            <person name="Canovas D."/>
            <person name="Navarro E."/>
            <person name="Freitag M."/>
            <person name="Gabaldon T."/>
            <person name="Grigoriev I.V."/>
            <person name="Corrochano L.M."/>
            <person name="Nicolas F.E."/>
            <person name="Garre V."/>
        </authorList>
    </citation>
    <scope>NUCLEOTIDE SEQUENCE [LARGE SCALE GENOMIC DNA]</scope>
    <source>
        <strain evidence="2 3">L51</strain>
    </source>
</reference>
<comment type="caution">
    <text evidence="2">The sequence shown here is derived from an EMBL/GenBank/DDBJ whole genome shotgun (WGS) entry which is preliminary data.</text>
</comment>